<proteinExistence type="predicted"/>
<name>A0ABD0RR22_CIRMR</name>
<protein>
    <submittedName>
        <fullName evidence="2">Uncharacterized protein</fullName>
    </submittedName>
</protein>
<evidence type="ECO:0000256" key="1">
    <source>
        <dbReference type="SAM" id="MobiDB-lite"/>
    </source>
</evidence>
<keyword evidence="3" id="KW-1185">Reference proteome</keyword>
<evidence type="ECO:0000313" key="3">
    <source>
        <dbReference type="Proteomes" id="UP001529510"/>
    </source>
</evidence>
<sequence>FKQGYCDSQRGCGGNAGQLRSGLLPHEVLHWPYERFQECGAGVCEQQTGQDQGSPLYGGRRNRGYHFPHSY</sequence>
<evidence type="ECO:0000313" key="2">
    <source>
        <dbReference type="EMBL" id="KAL0200906.1"/>
    </source>
</evidence>
<dbReference type="Proteomes" id="UP001529510">
    <property type="component" value="Unassembled WGS sequence"/>
</dbReference>
<dbReference type="AlphaFoldDB" id="A0ABD0RR22"/>
<feature type="non-terminal residue" evidence="2">
    <location>
        <position position="71"/>
    </location>
</feature>
<dbReference type="EMBL" id="JAMKFB020000002">
    <property type="protein sequence ID" value="KAL0200906.1"/>
    <property type="molecule type" value="Genomic_DNA"/>
</dbReference>
<accession>A0ABD0RR22</accession>
<feature type="non-terminal residue" evidence="2">
    <location>
        <position position="1"/>
    </location>
</feature>
<comment type="caution">
    <text evidence="2">The sequence shown here is derived from an EMBL/GenBank/DDBJ whole genome shotgun (WGS) entry which is preliminary data.</text>
</comment>
<organism evidence="2 3">
    <name type="scientific">Cirrhinus mrigala</name>
    <name type="common">Mrigala</name>
    <dbReference type="NCBI Taxonomy" id="683832"/>
    <lineage>
        <taxon>Eukaryota</taxon>
        <taxon>Metazoa</taxon>
        <taxon>Chordata</taxon>
        <taxon>Craniata</taxon>
        <taxon>Vertebrata</taxon>
        <taxon>Euteleostomi</taxon>
        <taxon>Actinopterygii</taxon>
        <taxon>Neopterygii</taxon>
        <taxon>Teleostei</taxon>
        <taxon>Ostariophysi</taxon>
        <taxon>Cypriniformes</taxon>
        <taxon>Cyprinidae</taxon>
        <taxon>Labeoninae</taxon>
        <taxon>Labeonini</taxon>
        <taxon>Cirrhinus</taxon>
    </lineage>
</organism>
<feature type="region of interest" description="Disordered" evidence="1">
    <location>
        <begin position="47"/>
        <end position="71"/>
    </location>
</feature>
<gene>
    <name evidence="2" type="ORF">M9458_004093</name>
</gene>
<feature type="compositionally biased region" description="Basic residues" evidence="1">
    <location>
        <begin position="60"/>
        <end position="71"/>
    </location>
</feature>
<reference evidence="2 3" key="1">
    <citation type="submission" date="2024-05" db="EMBL/GenBank/DDBJ databases">
        <title>Genome sequencing and assembly of Indian major carp, Cirrhinus mrigala (Hamilton, 1822).</title>
        <authorList>
            <person name="Mohindra V."/>
            <person name="Chowdhury L.M."/>
            <person name="Lal K."/>
            <person name="Jena J.K."/>
        </authorList>
    </citation>
    <scope>NUCLEOTIDE SEQUENCE [LARGE SCALE GENOMIC DNA]</scope>
    <source>
        <strain evidence="2">CM1030</strain>
        <tissue evidence="2">Blood</tissue>
    </source>
</reference>